<reference evidence="5 6" key="1">
    <citation type="journal article" date="2016" name="Nat. Commun.">
        <title>Thousands of microbial genomes shed light on interconnected biogeochemical processes in an aquifer system.</title>
        <authorList>
            <person name="Anantharaman K."/>
            <person name="Brown C.T."/>
            <person name="Hug L.A."/>
            <person name="Sharon I."/>
            <person name="Castelle C.J."/>
            <person name="Probst A.J."/>
            <person name="Thomas B.C."/>
            <person name="Singh A."/>
            <person name="Wilkins M.J."/>
            <person name="Karaoz U."/>
            <person name="Brodie E.L."/>
            <person name="Williams K.H."/>
            <person name="Hubbard S.S."/>
            <person name="Banfield J.F."/>
        </authorList>
    </citation>
    <scope>NUCLEOTIDE SEQUENCE [LARGE SCALE GENOMIC DNA]</scope>
</reference>
<dbReference type="Pfam" id="PF00572">
    <property type="entry name" value="Ribosomal_L13"/>
    <property type="match status" value="1"/>
</dbReference>
<dbReference type="GO" id="GO:0006412">
    <property type="term" value="P:translation"/>
    <property type="evidence" value="ECO:0007669"/>
    <property type="project" value="UniProtKB-UniRule"/>
</dbReference>
<dbReference type="PANTHER" id="PTHR11545">
    <property type="entry name" value="RIBOSOMAL PROTEIN L13"/>
    <property type="match status" value="1"/>
</dbReference>
<sequence>MTERQTHTIDAADRILGRLATEIAVLLRGKHKPGFQPNQDCGDFVVIKNVGRIKVSGNKMEQKKYYSHSGYPGALKVISFKKLFESQPQEVLRKTVFGMLPTNKLRSIQIKRLQFE</sequence>
<organism evidence="5 6">
    <name type="scientific">Candidatus Nealsonbacteria bacterium RIFCSPLOWO2_01_FULL_43_32</name>
    <dbReference type="NCBI Taxonomy" id="1801672"/>
    <lineage>
        <taxon>Bacteria</taxon>
        <taxon>Candidatus Nealsoniibacteriota</taxon>
    </lineage>
</organism>
<evidence type="ECO:0000256" key="3">
    <source>
        <dbReference type="ARBA" id="ARBA00023274"/>
    </source>
</evidence>
<dbReference type="InterPro" id="IPR005823">
    <property type="entry name" value="Ribosomal_uL13_bac-type"/>
</dbReference>
<comment type="similarity">
    <text evidence="1 4">Belongs to the universal ribosomal protein uL13 family.</text>
</comment>
<evidence type="ECO:0000313" key="5">
    <source>
        <dbReference type="EMBL" id="OGZ24761.1"/>
    </source>
</evidence>
<dbReference type="PANTHER" id="PTHR11545:SF2">
    <property type="entry name" value="LARGE RIBOSOMAL SUBUNIT PROTEIN UL13M"/>
    <property type="match status" value="1"/>
</dbReference>
<evidence type="ECO:0000313" key="6">
    <source>
        <dbReference type="Proteomes" id="UP000178647"/>
    </source>
</evidence>
<dbReference type="EMBL" id="MHMH01000006">
    <property type="protein sequence ID" value="OGZ24761.1"/>
    <property type="molecule type" value="Genomic_DNA"/>
</dbReference>
<dbReference type="GO" id="GO:0017148">
    <property type="term" value="P:negative regulation of translation"/>
    <property type="evidence" value="ECO:0007669"/>
    <property type="project" value="TreeGrafter"/>
</dbReference>
<gene>
    <name evidence="4" type="primary">rplM</name>
    <name evidence="5" type="ORF">A2896_02695</name>
</gene>
<accession>A0A1G2EHD3</accession>
<dbReference type="PIRSF" id="PIRSF002181">
    <property type="entry name" value="Ribosomal_L13"/>
    <property type="match status" value="1"/>
</dbReference>
<dbReference type="InterPro" id="IPR005822">
    <property type="entry name" value="Ribosomal_uL13"/>
</dbReference>
<comment type="subunit">
    <text evidence="4">Part of the 50S ribosomal subunit.</text>
</comment>
<evidence type="ECO:0000256" key="2">
    <source>
        <dbReference type="ARBA" id="ARBA00022980"/>
    </source>
</evidence>
<keyword evidence="3 4" id="KW-0687">Ribonucleoprotein</keyword>
<dbReference type="STRING" id="1801672.A2896_02695"/>
<dbReference type="SUPFAM" id="SSF52161">
    <property type="entry name" value="Ribosomal protein L13"/>
    <property type="match status" value="1"/>
</dbReference>
<proteinExistence type="inferred from homology"/>
<evidence type="ECO:0000256" key="4">
    <source>
        <dbReference type="HAMAP-Rule" id="MF_01366"/>
    </source>
</evidence>
<dbReference type="CDD" id="cd00392">
    <property type="entry name" value="Ribosomal_L13"/>
    <property type="match status" value="1"/>
</dbReference>
<name>A0A1G2EHD3_9BACT</name>
<dbReference type="Proteomes" id="UP000178647">
    <property type="component" value="Unassembled WGS sequence"/>
</dbReference>
<keyword evidence="2 4" id="KW-0689">Ribosomal protein</keyword>
<dbReference type="NCBIfam" id="TIGR01066">
    <property type="entry name" value="rplM_bact"/>
    <property type="match status" value="1"/>
</dbReference>
<dbReference type="GO" id="GO:0003729">
    <property type="term" value="F:mRNA binding"/>
    <property type="evidence" value="ECO:0007669"/>
    <property type="project" value="TreeGrafter"/>
</dbReference>
<dbReference type="InterPro" id="IPR036899">
    <property type="entry name" value="Ribosomal_uL13_sf"/>
</dbReference>
<dbReference type="GO" id="GO:1990904">
    <property type="term" value="C:ribonucleoprotein complex"/>
    <property type="evidence" value="ECO:0007669"/>
    <property type="project" value="UniProtKB-KW"/>
</dbReference>
<dbReference type="GO" id="GO:0005840">
    <property type="term" value="C:ribosome"/>
    <property type="evidence" value="ECO:0007669"/>
    <property type="project" value="UniProtKB-KW"/>
</dbReference>
<dbReference type="GO" id="GO:0003735">
    <property type="term" value="F:structural constituent of ribosome"/>
    <property type="evidence" value="ECO:0007669"/>
    <property type="project" value="InterPro"/>
</dbReference>
<protein>
    <recommendedName>
        <fullName evidence="4">Large ribosomal subunit protein uL13</fullName>
    </recommendedName>
</protein>
<dbReference type="HAMAP" id="MF_01366">
    <property type="entry name" value="Ribosomal_uL13"/>
    <property type="match status" value="1"/>
</dbReference>
<dbReference type="Gene3D" id="3.90.1180.10">
    <property type="entry name" value="Ribosomal protein L13"/>
    <property type="match status" value="1"/>
</dbReference>
<comment type="function">
    <text evidence="4">This protein is one of the early assembly proteins of the 50S ribosomal subunit, although it is not seen to bind rRNA by itself. It is important during the early stages of 50S assembly.</text>
</comment>
<dbReference type="AlphaFoldDB" id="A0A1G2EHD3"/>
<comment type="caution">
    <text evidence="5">The sequence shown here is derived from an EMBL/GenBank/DDBJ whole genome shotgun (WGS) entry which is preliminary data.</text>
</comment>
<evidence type="ECO:0000256" key="1">
    <source>
        <dbReference type="ARBA" id="ARBA00006227"/>
    </source>
</evidence>